<comment type="caution">
    <text evidence="3">The sequence shown here is derived from an EMBL/GenBank/DDBJ whole genome shotgun (WGS) entry which is preliminary data.</text>
</comment>
<dbReference type="Proteomes" id="UP001447188">
    <property type="component" value="Unassembled WGS sequence"/>
</dbReference>
<dbReference type="Gene3D" id="1.25.40.480">
    <property type="match status" value="1"/>
</dbReference>
<feature type="region of interest" description="Disordered" evidence="2">
    <location>
        <begin position="1"/>
        <end position="49"/>
    </location>
</feature>
<feature type="compositionally biased region" description="Acidic residues" evidence="2">
    <location>
        <begin position="94"/>
        <end position="111"/>
    </location>
</feature>
<dbReference type="Pfam" id="PF05291">
    <property type="entry name" value="Bystin"/>
    <property type="match status" value="1"/>
</dbReference>
<dbReference type="InterPro" id="IPR006034">
    <property type="entry name" value="Asparaginase/glutaminase-like"/>
</dbReference>
<organism evidence="3 4">
    <name type="scientific">Discina gigas</name>
    <dbReference type="NCBI Taxonomy" id="1032678"/>
    <lineage>
        <taxon>Eukaryota</taxon>
        <taxon>Fungi</taxon>
        <taxon>Dikarya</taxon>
        <taxon>Ascomycota</taxon>
        <taxon>Pezizomycotina</taxon>
        <taxon>Pezizomycetes</taxon>
        <taxon>Pezizales</taxon>
        <taxon>Discinaceae</taxon>
        <taxon>Discina</taxon>
    </lineage>
</organism>
<accession>A0ABR3GSN4</accession>
<reference evidence="3 4" key="1">
    <citation type="submission" date="2024-02" db="EMBL/GenBank/DDBJ databases">
        <title>Discinaceae phylogenomics.</title>
        <authorList>
            <person name="Dirks A.C."/>
            <person name="James T.Y."/>
        </authorList>
    </citation>
    <scope>NUCLEOTIDE SEQUENCE [LARGE SCALE GENOMIC DNA]</scope>
    <source>
        <strain evidence="3 4">ACD0624</strain>
    </source>
</reference>
<dbReference type="InterPro" id="IPR007955">
    <property type="entry name" value="Bystin"/>
</dbReference>
<protein>
    <submittedName>
        <fullName evidence="3">SnoRNA-binding rRNA-processing protein</fullName>
    </submittedName>
</protein>
<dbReference type="PIRSF" id="PIRSF500176">
    <property type="entry name" value="L_ASNase"/>
    <property type="match status" value="1"/>
</dbReference>
<proteinExistence type="inferred from homology"/>
<dbReference type="PANTHER" id="PTHR12821">
    <property type="entry name" value="BYSTIN"/>
    <property type="match status" value="1"/>
</dbReference>
<gene>
    <name evidence="3" type="primary">ENP1</name>
    <name evidence="3" type="ORF">Q9L58_001996</name>
</gene>
<feature type="region of interest" description="Disordered" evidence="2">
    <location>
        <begin position="85"/>
        <end position="111"/>
    </location>
</feature>
<comment type="similarity">
    <text evidence="1">Belongs to the bystin family.</text>
</comment>
<evidence type="ECO:0000256" key="1">
    <source>
        <dbReference type="ARBA" id="ARBA00007114"/>
    </source>
</evidence>
<keyword evidence="4" id="KW-1185">Reference proteome</keyword>
<dbReference type="EMBL" id="JBBBZM010000016">
    <property type="protein sequence ID" value="KAL0638945.1"/>
    <property type="molecule type" value="Genomic_DNA"/>
</dbReference>
<name>A0ABR3GSN4_9PEZI</name>
<evidence type="ECO:0000313" key="4">
    <source>
        <dbReference type="Proteomes" id="UP001447188"/>
    </source>
</evidence>
<sequence>MPKDGAAVPRAHRRHNPLHEEILENTPGTLRQVSRSKRKERSSKPDEYVDAGLSRKILQIAREQQDELVDEAAVAMRGGFMGVAGSVRWGNDGGEGEEDDDSEGDYEDEDFGEDEIVEEVEIDEADVEMFNRFLPANGEVPAQRISLADKILEKIAEHEARQAGALLPDQDPVPSLPPKVIEVYTKVGLLLSRYKSGKLPKAFKIIPSLKNWEEILFLTRPDTWSANACFEATRLFAATKSSQCQKFLSTILLDRVRDDIAENKKLNVHLYNAIKKALYKPAAFFKGFLFPLAQSGTCTLKEAQIIGSVLTRISVPVLHSAAALLRLCEMEYTGPTSVFIKVLIDKKYALPYKVVDALVFHFMRFKNVDVALPLLWHQSFLAFAQRYKNDITEDQRDVLLDVLLVKGHPGVAPEVRRELLEGRGRGVELEGMGAGADDDVMLD</sequence>
<dbReference type="PIRSF" id="PIRSF001220">
    <property type="entry name" value="L-ASNase_gatD"/>
    <property type="match status" value="1"/>
</dbReference>
<evidence type="ECO:0000313" key="3">
    <source>
        <dbReference type="EMBL" id="KAL0638945.1"/>
    </source>
</evidence>
<evidence type="ECO:0000256" key="2">
    <source>
        <dbReference type="SAM" id="MobiDB-lite"/>
    </source>
</evidence>
<dbReference type="PANTHER" id="PTHR12821:SF0">
    <property type="entry name" value="BYSTIN"/>
    <property type="match status" value="1"/>
</dbReference>